<protein>
    <submittedName>
        <fullName evidence="2">Uncharacterized protein</fullName>
    </submittedName>
</protein>
<evidence type="ECO:0000313" key="3">
    <source>
        <dbReference type="Proteomes" id="UP000886998"/>
    </source>
</evidence>
<keyword evidence="3" id="KW-1185">Reference proteome</keyword>
<feature type="region of interest" description="Disordered" evidence="1">
    <location>
        <begin position="1"/>
        <end position="20"/>
    </location>
</feature>
<reference evidence="2" key="1">
    <citation type="submission" date="2020-08" db="EMBL/GenBank/DDBJ databases">
        <title>Multicomponent nature underlies the extraordinary mechanical properties of spider dragline silk.</title>
        <authorList>
            <person name="Kono N."/>
            <person name="Nakamura H."/>
            <person name="Mori M."/>
            <person name="Yoshida Y."/>
            <person name="Ohtoshi R."/>
            <person name="Malay A.D."/>
            <person name="Moran D.A.P."/>
            <person name="Tomita M."/>
            <person name="Numata K."/>
            <person name="Arakawa K."/>
        </authorList>
    </citation>
    <scope>NUCLEOTIDE SEQUENCE</scope>
</reference>
<evidence type="ECO:0000313" key="2">
    <source>
        <dbReference type="EMBL" id="GFY60578.1"/>
    </source>
</evidence>
<comment type="caution">
    <text evidence="2">The sequence shown here is derived from an EMBL/GenBank/DDBJ whole genome shotgun (WGS) entry which is preliminary data.</text>
</comment>
<gene>
    <name evidence="2" type="ORF">TNIN_231261</name>
</gene>
<sequence>MVILPHPLNHSGAYRGPPHAPQCVGVPKSVRKMGALDHKSARKGISFDHLMQAAREEKTSLFRGIDHRCMGSNFTLETTLKHGSNPIHE</sequence>
<accession>A0A8X6XUQ4</accession>
<dbReference type="Proteomes" id="UP000886998">
    <property type="component" value="Unassembled WGS sequence"/>
</dbReference>
<name>A0A8X6XUQ4_9ARAC</name>
<dbReference type="AlphaFoldDB" id="A0A8X6XUQ4"/>
<organism evidence="2 3">
    <name type="scientific">Trichonephila inaurata madagascariensis</name>
    <dbReference type="NCBI Taxonomy" id="2747483"/>
    <lineage>
        <taxon>Eukaryota</taxon>
        <taxon>Metazoa</taxon>
        <taxon>Ecdysozoa</taxon>
        <taxon>Arthropoda</taxon>
        <taxon>Chelicerata</taxon>
        <taxon>Arachnida</taxon>
        <taxon>Araneae</taxon>
        <taxon>Araneomorphae</taxon>
        <taxon>Entelegynae</taxon>
        <taxon>Araneoidea</taxon>
        <taxon>Nephilidae</taxon>
        <taxon>Trichonephila</taxon>
        <taxon>Trichonephila inaurata</taxon>
    </lineage>
</organism>
<dbReference type="EMBL" id="BMAV01013205">
    <property type="protein sequence ID" value="GFY60578.1"/>
    <property type="molecule type" value="Genomic_DNA"/>
</dbReference>
<evidence type="ECO:0000256" key="1">
    <source>
        <dbReference type="SAM" id="MobiDB-lite"/>
    </source>
</evidence>
<proteinExistence type="predicted"/>